<keyword evidence="2" id="KW-1133">Transmembrane helix</keyword>
<evidence type="ECO:0000313" key="4">
    <source>
        <dbReference type="Proteomes" id="UP000034164"/>
    </source>
</evidence>
<reference evidence="4" key="1">
    <citation type="journal article" date="2015" name="PLoS Genet.">
        <title>The dynamic genome and transcriptome of the human fungal pathogen Blastomyces and close relative Emmonsia.</title>
        <authorList>
            <person name="Munoz J.F."/>
            <person name="Gauthier G.M."/>
            <person name="Desjardins C.A."/>
            <person name="Gallo J.E."/>
            <person name="Holder J."/>
            <person name="Sullivan T.D."/>
            <person name="Marty A.J."/>
            <person name="Carmen J.C."/>
            <person name="Chen Z."/>
            <person name="Ding L."/>
            <person name="Gujja S."/>
            <person name="Magrini V."/>
            <person name="Misas E."/>
            <person name="Mitreva M."/>
            <person name="Priest M."/>
            <person name="Saif S."/>
            <person name="Whiston E.A."/>
            <person name="Young S."/>
            <person name="Zeng Q."/>
            <person name="Goldman W.E."/>
            <person name="Mardis E.R."/>
            <person name="Taylor J.W."/>
            <person name="McEwen J.G."/>
            <person name="Clay O.K."/>
            <person name="Klein B.S."/>
            <person name="Cuomo C.A."/>
        </authorList>
    </citation>
    <scope>NUCLEOTIDE SEQUENCE [LARGE SCALE GENOMIC DNA]</scope>
    <source>
        <strain evidence="4">UAMH 3008</strain>
    </source>
</reference>
<protein>
    <submittedName>
        <fullName evidence="3">Uncharacterized protein</fullName>
    </submittedName>
</protein>
<evidence type="ECO:0000256" key="2">
    <source>
        <dbReference type="SAM" id="Phobius"/>
    </source>
</evidence>
<organism evidence="3 4">
    <name type="scientific">[Emmonsia] crescens</name>
    <dbReference type="NCBI Taxonomy" id="73230"/>
    <lineage>
        <taxon>Eukaryota</taxon>
        <taxon>Fungi</taxon>
        <taxon>Dikarya</taxon>
        <taxon>Ascomycota</taxon>
        <taxon>Pezizomycotina</taxon>
        <taxon>Eurotiomycetes</taxon>
        <taxon>Eurotiomycetidae</taxon>
        <taxon>Onygenales</taxon>
        <taxon>Ajellomycetaceae</taxon>
        <taxon>Emergomyces</taxon>
    </lineage>
</organism>
<dbReference type="Proteomes" id="UP000034164">
    <property type="component" value="Unassembled WGS sequence"/>
</dbReference>
<evidence type="ECO:0000256" key="1">
    <source>
        <dbReference type="SAM" id="MobiDB-lite"/>
    </source>
</evidence>
<evidence type="ECO:0000313" key="3">
    <source>
        <dbReference type="EMBL" id="KKZ62935.1"/>
    </source>
</evidence>
<dbReference type="EMBL" id="LCZI01001016">
    <property type="protein sequence ID" value="KKZ62935.1"/>
    <property type="molecule type" value="Genomic_DNA"/>
</dbReference>
<proteinExistence type="predicted"/>
<name>A0A0G2HYQ2_9EURO</name>
<accession>A0A0G2HYQ2</accession>
<dbReference type="VEuPathDB" id="FungiDB:EMCG_02645"/>
<feature type="transmembrane region" description="Helical" evidence="2">
    <location>
        <begin position="261"/>
        <end position="282"/>
    </location>
</feature>
<sequence length="372" mass="41496">MLRSLSRPSTWIACGIAVVYILDQGTCLSFHSALTQRQRGQWEISLDAAAQSQRLDLRSNEYYDIHPAHVARFALPESIEEDQGGSAEPKGEFGKIVRPGIPSGHELRRVLGDLETCAEDLLPFVSNSNPGQSITIAGSKLRSCREAIFSLIRWFDTQRKEIHAPPENGPYSPNSSLQDRSRDAETIYKRGSTIEKRASIATAEHQICEVNTCRPFELSNACSDARKVTAEKRKMCRMCHPRNEELISKHCTKQRQRQQNALYLLIGILATISGVAIILVFLRKAKGKGRDELRIGPAFSSEQGGMLPSLMSTIQKSRGITQMSDKNLSIHECQMHNNQEGHISPLPHSDSLKLRGCAGRIRPNTPTAWDEK</sequence>
<comment type="caution">
    <text evidence="3">The sequence shown here is derived from an EMBL/GenBank/DDBJ whole genome shotgun (WGS) entry which is preliminary data.</text>
</comment>
<dbReference type="OrthoDB" id="4179888at2759"/>
<keyword evidence="2" id="KW-0472">Membrane</keyword>
<keyword evidence="2" id="KW-0812">Transmembrane</keyword>
<dbReference type="AlphaFoldDB" id="A0A0G2HYQ2"/>
<gene>
    <name evidence="3" type="ORF">EMCG_02645</name>
</gene>
<feature type="region of interest" description="Disordered" evidence="1">
    <location>
        <begin position="162"/>
        <end position="182"/>
    </location>
</feature>